<dbReference type="GO" id="GO:0005737">
    <property type="term" value="C:cytoplasm"/>
    <property type="evidence" value="ECO:0007669"/>
    <property type="project" value="TreeGrafter"/>
</dbReference>
<accession>A0A0K8SYG3</accession>
<dbReference type="InterPro" id="IPR011990">
    <property type="entry name" value="TPR-like_helical_dom_sf"/>
</dbReference>
<dbReference type="SUPFAM" id="SSF48452">
    <property type="entry name" value="TPR-like"/>
    <property type="match status" value="1"/>
</dbReference>
<dbReference type="PANTHER" id="PTHR22767">
    <property type="entry name" value="N-TERMINAL ACETYLTRANSFERASE-RELATED"/>
    <property type="match status" value="1"/>
</dbReference>
<name>A0A0K8SYG3_LYGHE</name>
<protein>
    <submittedName>
        <fullName evidence="4">Uncharacterized protein</fullName>
    </submittedName>
</protein>
<feature type="region of interest" description="Disordered" evidence="3">
    <location>
        <begin position="153"/>
        <end position="196"/>
    </location>
</feature>
<dbReference type="Gene3D" id="1.25.40.1040">
    <property type="match status" value="1"/>
</dbReference>
<reference evidence="4" key="1">
    <citation type="submission" date="2014-09" db="EMBL/GenBank/DDBJ databases">
        <authorList>
            <person name="Magalhaes I.L.F."/>
            <person name="Oliveira U."/>
            <person name="Santos F.R."/>
            <person name="Vidigal T.H.D.A."/>
            <person name="Brescovit A.D."/>
            <person name="Santos A.J."/>
        </authorList>
    </citation>
    <scope>NUCLEOTIDE SEQUENCE</scope>
</reference>
<feature type="non-terminal residue" evidence="4">
    <location>
        <position position="414"/>
    </location>
</feature>
<dbReference type="EMBL" id="GBRD01007552">
    <property type="protein sequence ID" value="JAG58269.1"/>
    <property type="molecule type" value="Transcribed_RNA"/>
</dbReference>
<dbReference type="Gene3D" id="1.25.40.1010">
    <property type="match status" value="1"/>
</dbReference>
<keyword evidence="1" id="KW-0677">Repeat</keyword>
<evidence type="ECO:0000256" key="3">
    <source>
        <dbReference type="SAM" id="MobiDB-lite"/>
    </source>
</evidence>
<dbReference type="Pfam" id="PF12569">
    <property type="entry name" value="NatA_aux_su"/>
    <property type="match status" value="1"/>
</dbReference>
<evidence type="ECO:0000313" key="4">
    <source>
        <dbReference type="EMBL" id="JAG58269.1"/>
    </source>
</evidence>
<dbReference type="PANTHER" id="PTHR22767:SF2">
    <property type="entry name" value="N(ALPHA)-ACETYLTRANSFERASE 15_16, ISOFORM A"/>
    <property type="match status" value="1"/>
</dbReference>
<keyword evidence="2" id="KW-0802">TPR repeat</keyword>
<sequence>MEKAQRLEPADRWLQMKLVKYLLRTDLVEEADKLYSEFHKHETEDDRVENVWYLYEKACAYHRSGRPEKALELCQTIDEIFTNVGNSNFEMHALSLEKSSLRAYEQFLETNKNLRNDKYYLKAASLAVSVAIQMQDAKLEEFKKQRRKIKKNRVSINFRGGQPKKVPLKSKKIASSHVDDRNNDESSDSDVSPPNNDPDYFVNHLLNVRHFLMALQTHASNDIETQILSYEMYSRLRRPLLMMQSLLKARRIDKDHHSLLVPSVHLNKSLLRWGAKDKLPQKKLAVLLEMGRKGLWRNKSMEELINVFLRKHGKNLLYLLEGAKALYLIHPMKKEDAIRLACYTGQGTKNLDVHTCSRVLEELNKGTFGPCNFEADLYRKKCSNLFKLSTAFDIEAVKRIRQQDLMMTFDSREP</sequence>
<proteinExistence type="predicted"/>
<dbReference type="InterPro" id="IPR021183">
    <property type="entry name" value="NatA_aux_su"/>
</dbReference>
<dbReference type="AlphaFoldDB" id="A0A0K8SYG3"/>
<evidence type="ECO:0000256" key="2">
    <source>
        <dbReference type="ARBA" id="ARBA00022803"/>
    </source>
</evidence>
<evidence type="ECO:0000256" key="1">
    <source>
        <dbReference type="ARBA" id="ARBA00022737"/>
    </source>
</evidence>
<organism evidence="4">
    <name type="scientific">Lygus hesperus</name>
    <name type="common">Western plant bug</name>
    <dbReference type="NCBI Taxonomy" id="30085"/>
    <lineage>
        <taxon>Eukaryota</taxon>
        <taxon>Metazoa</taxon>
        <taxon>Ecdysozoa</taxon>
        <taxon>Arthropoda</taxon>
        <taxon>Hexapoda</taxon>
        <taxon>Insecta</taxon>
        <taxon>Pterygota</taxon>
        <taxon>Neoptera</taxon>
        <taxon>Paraneoptera</taxon>
        <taxon>Hemiptera</taxon>
        <taxon>Heteroptera</taxon>
        <taxon>Panheteroptera</taxon>
        <taxon>Cimicomorpha</taxon>
        <taxon>Miridae</taxon>
        <taxon>Mirini</taxon>
        <taxon>Lygus</taxon>
    </lineage>
</organism>